<keyword evidence="2" id="KW-1185">Reference proteome</keyword>
<reference evidence="1 2" key="1">
    <citation type="submission" date="2016-02" db="EMBL/GenBank/DDBJ databases">
        <title>Complete genome sequence of Halocynthiibacter arcticus PAMC 20958t from arctic marine sediment.</title>
        <authorList>
            <person name="Lee Y.M."/>
            <person name="Baek K."/>
            <person name="Lee H.K."/>
            <person name="Shin S.C."/>
        </authorList>
    </citation>
    <scope>NUCLEOTIDE SEQUENCE [LARGE SCALE GENOMIC DNA]</scope>
    <source>
        <strain evidence="1">PAMC 20958</strain>
    </source>
</reference>
<organism evidence="1 2">
    <name type="scientific">Falsihalocynthiibacter arcticus</name>
    <dbReference type="NCBI Taxonomy" id="1579316"/>
    <lineage>
        <taxon>Bacteria</taxon>
        <taxon>Pseudomonadati</taxon>
        <taxon>Pseudomonadota</taxon>
        <taxon>Alphaproteobacteria</taxon>
        <taxon>Rhodobacterales</taxon>
        <taxon>Roseobacteraceae</taxon>
        <taxon>Falsihalocynthiibacter</taxon>
    </lineage>
</organism>
<sequence>MIMQLQHFFVIQTCAAGKANSQCGLILLKNSDIVRFDQVERNNIPFHSCFDCISGRISTLG</sequence>
<name>A0A126V5H8_9RHOB</name>
<dbReference type="EMBL" id="CP014327">
    <property type="protein sequence ID" value="AML52969.1"/>
    <property type="molecule type" value="Genomic_DNA"/>
</dbReference>
<dbReference type="Proteomes" id="UP000070371">
    <property type="component" value="Chromosome"/>
</dbReference>
<protein>
    <submittedName>
        <fullName evidence="1">Uncharacterized protein</fullName>
    </submittedName>
</protein>
<accession>A0A126V5H8</accession>
<dbReference type="KEGG" id="hat:RC74_18425"/>
<proteinExistence type="predicted"/>
<dbReference type="STRING" id="1579316.RC74_18425"/>
<evidence type="ECO:0000313" key="1">
    <source>
        <dbReference type="EMBL" id="AML52969.1"/>
    </source>
</evidence>
<dbReference type="AlphaFoldDB" id="A0A126V5H8"/>
<gene>
    <name evidence="1" type="ORF">RC74_18425</name>
</gene>
<evidence type="ECO:0000313" key="2">
    <source>
        <dbReference type="Proteomes" id="UP000070371"/>
    </source>
</evidence>